<dbReference type="SUPFAM" id="SSF88723">
    <property type="entry name" value="PIN domain-like"/>
    <property type="match status" value="1"/>
</dbReference>
<name>A0A9P6RL84_9FUNG</name>
<protein>
    <submittedName>
        <fullName evidence="17">DNA repair protein rad2</fullName>
    </submittedName>
</protein>
<evidence type="ECO:0000256" key="6">
    <source>
        <dbReference type="ARBA" id="ARBA00022759"/>
    </source>
</evidence>
<feature type="compositionally biased region" description="Basic residues" evidence="14">
    <location>
        <begin position="1468"/>
        <end position="1477"/>
    </location>
</feature>
<keyword evidence="11" id="KW-0539">Nucleus</keyword>
<dbReference type="PRINTS" id="PR00853">
    <property type="entry name" value="XPGRADSUPER"/>
</dbReference>
<dbReference type="InterPro" id="IPR008918">
    <property type="entry name" value="HhH2"/>
</dbReference>
<dbReference type="GO" id="GO:0005634">
    <property type="term" value="C:nucleus"/>
    <property type="evidence" value="ECO:0007669"/>
    <property type="project" value="UniProtKB-SubCell"/>
</dbReference>
<evidence type="ECO:0000256" key="2">
    <source>
        <dbReference type="ARBA" id="ARBA00004123"/>
    </source>
</evidence>
<feature type="region of interest" description="Disordered" evidence="14">
    <location>
        <begin position="124"/>
        <end position="150"/>
    </location>
</feature>
<feature type="region of interest" description="Disordered" evidence="14">
    <location>
        <begin position="345"/>
        <end position="368"/>
    </location>
</feature>
<comment type="subcellular location">
    <subcellularLocation>
        <location evidence="2">Nucleus</location>
    </subcellularLocation>
</comment>
<proteinExistence type="inferred from homology"/>
<comment type="similarity">
    <text evidence="12">Belongs to the XPG/RAD2 endonuclease family. GEN subfamily.</text>
</comment>
<feature type="region of interest" description="Disordered" evidence="14">
    <location>
        <begin position="720"/>
        <end position="745"/>
    </location>
</feature>
<evidence type="ECO:0000256" key="10">
    <source>
        <dbReference type="ARBA" id="ARBA00023204"/>
    </source>
</evidence>
<dbReference type="Pfam" id="PF00752">
    <property type="entry name" value="XPG_N"/>
    <property type="match status" value="1"/>
</dbReference>
<feature type="compositionally biased region" description="Polar residues" evidence="14">
    <location>
        <begin position="720"/>
        <end position="730"/>
    </location>
</feature>
<dbReference type="InterPro" id="IPR006085">
    <property type="entry name" value="XPG_DNA_repair_N"/>
</dbReference>
<feature type="compositionally biased region" description="Polar residues" evidence="14">
    <location>
        <begin position="1431"/>
        <end position="1463"/>
    </location>
</feature>
<evidence type="ECO:0000256" key="9">
    <source>
        <dbReference type="ARBA" id="ARBA00022842"/>
    </source>
</evidence>
<feature type="domain" description="XPG-I" evidence="15">
    <location>
        <begin position="953"/>
        <end position="1022"/>
    </location>
</feature>
<dbReference type="EMBL" id="JAAAIN010000075">
    <property type="protein sequence ID" value="KAG0321139.1"/>
    <property type="molecule type" value="Genomic_DNA"/>
</dbReference>
<dbReference type="CDD" id="cd09868">
    <property type="entry name" value="PIN_XPG_RAD2"/>
    <property type="match status" value="2"/>
</dbReference>
<dbReference type="InterPro" id="IPR006084">
    <property type="entry name" value="XPG/Rad2"/>
</dbReference>
<dbReference type="OrthoDB" id="31113at2759"/>
<dbReference type="FunFam" id="1.10.150.20:FF:000030">
    <property type="entry name" value="Flap endonuclease GEN-like 1"/>
    <property type="match status" value="1"/>
</dbReference>
<evidence type="ECO:0000256" key="4">
    <source>
        <dbReference type="ARBA" id="ARBA00022722"/>
    </source>
</evidence>
<evidence type="ECO:0000256" key="8">
    <source>
        <dbReference type="ARBA" id="ARBA00022801"/>
    </source>
</evidence>
<evidence type="ECO:0000313" key="17">
    <source>
        <dbReference type="EMBL" id="KAG0321139.1"/>
    </source>
</evidence>
<organism evidence="17 18">
    <name type="scientific">Linnemannia gamsii</name>
    <dbReference type="NCBI Taxonomy" id="64522"/>
    <lineage>
        <taxon>Eukaryota</taxon>
        <taxon>Fungi</taxon>
        <taxon>Fungi incertae sedis</taxon>
        <taxon>Mucoromycota</taxon>
        <taxon>Mortierellomycotina</taxon>
        <taxon>Mortierellomycetes</taxon>
        <taxon>Mortierellales</taxon>
        <taxon>Mortierellaceae</taxon>
        <taxon>Linnemannia</taxon>
    </lineage>
</organism>
<dbReference type="GO" id="GO:0046872">
    <property type="term" value="F:metal ion binding"/>
    <property type="evidence" value="ECO:0007669"/>
    <property type="project" value="UniProtKB-KW"/>
</dbReference>
<dbReference type="Pfam" id="PF00867">
    <property type="entry name" value="XPG_I"/>
    <property type="match status" value="1"/>
</dbReference>
<dbReference type="SMART" id="SM00279">
    <property type="entry name" value="HhH2"/>
    <property type="match status" value="1"/>
</dbReference>
<comment type="cofactor">
    <cofactor evidence="1">
        <name>Mg(2+)</name>
        <dbReference type="ChEBI" id="CHEBI:18420"/>
    </cofactor>
</comment>
<dbReference type="PANTHER" id="PTHR16171">
    <property type="entry name" value="DNA REPAIR PROTEIN COMPLEMENTING XP-G CELLS-RELATED"/>
    <property type="match status" value="1"/>
</dbReference>
<evidence type="ECO:0000256" key="13">
    <source>
        <dbReference type="SAM" id="Coils"/>
    </source>
</evidence>
<evidence type="ECO:0000256" key="1">
    <source>
        <dbReference type="ARBA" id="ARBA00001946"/>
    </source>
</evidence>
<feature type="region of interest" description="Disordered" evidence="14">
    <location>
        <begin position="163"/>
        <end position="187"/>
    </location>
</feature>
<feature type="domain" description="XPG N-terminal" evidence="16">
    <location>
        <begin position="1"/>
        <end position="98"/>
    </location>
</feature>
<dbReference type="SUPFAM" id="SSF47807">
    <property type="entry name" value="5' to 3' exonuclease, C-terminal subdomain"/>
    <property type="match status" value="1"/>
</dbReference>
<dbReference type="Gene3D" id="3.40.50.1010">
    <property type="entry name" value="5'-nuclease"/>
    <property type="match status" value="2"/>
</dbReference>
<feature type="compositionally biased region" description="Low complexity" evidence="14">
    <location>
        <begin position="1380"/>
        <end position="1389"/>
    </location>
</feature>
<evidence type="ECO:0000256" key="12">
    <source>
        <dbReference type="ARBA" id="ARBA00038112"/>
    </source>
</evidence>
<comment type="caution">
    <text evidence="17">The sequence shown here is derived from an EMBL/GenBank/DDBJ whole genome shotgun (WGS) entry which is preliminary data.</text>
</comment>
<evidence type="ECO:0000256" key="3">
    <source>
        <dbReference type="ARBA" id="ARBA00005283"/>
    </source>
</evidence>
<feature type="compositionally biased region" description="Basic residues" evidence="14">
    <location>
        <begin position="1239"/>
        <end position="1251"/>
    </location>
</feature>
<keyword evidence="4" id="KW-0540">Nuclease</keyword>
<keyword evidence="18" id="KW-1185">Reference proteome</keyword>
<keyword evidence="9" id="KW-0460">Magnesium</keyword>
<feature type="region of interest" description="Disordered" evidence="14">
    <location>
        <begin position="380"/>
        <end position="400"/>
    </location>
</feature>
<keyword evidence="13" id="KW-0175">Coiled coil</keyword>
<sequence>MGVKGLWELLHPVARPIKMDSLSNKHLAIDASIWLHQFLRGMRDKDGNAVGNAHILGFYRRICKLLYFNVKPIFVFDGGTPALKRLTIVERRKQRRNNENMVKKTAEKLLAAQLRLRALEQRKLARKKKQDSKVPNDSQPGAVHDSNGNPVYLEELLNPTKSVDQKDTHTDHSNNNRTGIDGYGGGSKAKRVQDKFVLPPMETDFDTLAKIRSHDERFGYHAGEDDVSAFLEDFKKEEGLNNIDSDVFKALPSEMQYEILQEIRQRSRVTSFERVQEMVRLAETPMDFSKLQVQGVIRRNTVTHKLLTVNQTVSKVEETVKPGRIASQRNRQYLLVKNEEGGWVLGGRRPTTGATADKPVQLDSDDEGDQIKKEIKTEITGTKNEIKEEEDENGWESDDDDDMEMVEVKDYVPPAQTAATLRPLASKTCSRLEDENSLVNHPEAYVDEDESIEKVMAKFAEIEDEAARKRGVLSGLTGTETLPMDVDELDSFDTLNSLDAVYSDATLDEMDDFEDLMEDEETGEIVSRKAYERKQLLLAQTQSLAQIDEDDVNRRALSVEQESRLEEVAFHSYWIGYTPDSFKDKHLDFEFMLREAITDWEDEQLSDELHSAKRKLEKSNVNDTTGAEVLLFWTSFLESVVTRRQFIQSLNDITTTTTPLGAVPTQSTSISVGEQQQPSQISQLDLLKDEDVEEMGVDQASEDDEDELVLIRRSKLPVPTQQIPQGSLSSLAEGHKQPQRALVDSGKSASVSLQLDFGSSILKQRPGDTAYPMQDDVAKISQDTTLSLVSESTIVPGFEAEELTVGTDVEITAPSPKHVSSTPPVEMDDTEDQLEAASDIYQQTEAAEEVEEEEDDEDDARNADLENEEQDFTNLFPDMASLPGALLMSKVPTPTHTAEERRVLDEQEAIKMFEESRQLQSEIKGLKDQHRKHQRNAEDLTESMIAETQMLLKLFGIPYLVAPMEAEAQCADLQLRGVVEGILTEDSDVFLFGGVRVFKNVFREEKYVECYLMTDIERDLGVGRDRLVSLAYLLGSDYTTGIKGIGLVTAMEILRLFPKLEDFAKWWRGEQVKQDKAESDCKTQEKSLAELGLELDREVALQKLAKQCKKIHLPSTFPDPHIADAYVHPLVDDDDAKFQWGIPDLDGLRDYLRKSMSWDRGEVDRVLLPIIRQMAAQASQQQTQTTLDSFFDSTVGMGGYHNPARKHLIKSARLRKVVNGLTGQATTASDTGASDKGPKKVKAATRKKTASKRAQVTTGEKAGETSNDELDSKSNTGADTVNNGGEDDVNDNDDEAVIVEAPKEQKRTRGKRAPLTKVPEAVTAAKRQLQSKNIEAKLAARDAAVVAAAATAATVADITMSPAEDFASPKGHKRLNSYASSSSSGSDSSSGDDDETETRNFAPSHWDLLEERQRQHQRQLQLSPTRKRTVKTATSRETSGRASSLTAMVSASNAARYGSVSSKNKTESKRKKPRAQI</sequence>
<keyword evidence="10" id="KW-0234">DNA repair</keyword>
<dbReference type="InterPro" id="IPR001044">
    <property type="entry name" value="XPG/Rad2_eukaryotes"/>
</dbReference>
<dbReference type="PRINTS" id="PR00066">
    <property type="entry name" value="XRODRMPGMNTG"/>
</dbReference>
<dbReference type="InterPro" id="IPR029060">
    <property type="entry name" value="PIN-like_dom_sf"/>
</dbReference>
<evidence type="ECO:0000313" key="18">
    <source>
        <dbReference type="Proteomes" id="UP000823405"/>
    </source>
</evidence>
<keyword evidence="8" id="KW-0378">Hydrolase</keyword>
<feature type="compositionally biased region" description="Acidic residues" evidence="14">
    <location>
        <begin position="1285"/>
        <end position="1297"/>
    </location>
</feature>
<dbReference type="CDD" id="cd09904">
    <property type="entry name" value="H3TH_XPG"/>
    <property type="match status" value="1"/>
</dbReference>
<feature type="compositionally biased region" description="Basic and acidic residues" evidence="14">
    <location>
        <begin position="163"/>
        <end position="174"/>
    </location>
</feature>
<keyword evidence="5" id="KW-0479">Metal-binding</keyword>
<dbReference type="Proteomes" id="UP000823405">
    <property type="component" value="Unassembled WGS sequence"/>
</dbReference>
<keyword evidence="7" id="KW-0227">DNA damage</keyword>
<feature type="coiled-coil region" evidence="13">
    <location>
        <begin position="909"/>
        <end position="943"/>
    </location>
</feature>
<dbReference type="InterPro" id="IPR036279">
    <property type="entry name" value="5-3_exonuclease_C_sf"/>
</dbReference>
<dbReference type="GO" id="GO:0006289">
    <property type="term" value="P:nucleotide-excision repair"/>
    <property type="evidence" value="ECO:0007669"/>
    <property type="project" value="InterPro"/>
</dbReference>
<dbReference type="InterPro" id="IPR006086">
    <property type="entry name" value="XPG-I_dom"/>
</dbReference>
<feature type="compositionally biased region" description="Acidic residues" evidence="14">
    <location>
        <begin position="387"/>
        <end position="400"/>
    </location>
</feature>
<feature type="coiled-coil region" evidence="13">
    <location>
        <begin position="827"/>
        <end position="863"/>
    </location>
</feature>
<dbReference type="Gene3D" id="6.10.250.1630">
    <property type="match status" value="1"/>
</dbReference>
<accession>A0A9P6RL84</accession>
<evidence type="ECO:0000259" key="15">
    <source>
        <dbReference type="SMART" id="SM00484"/>
    </source>
</evidence>
<evidence type="ECO:0000256" key="11">
    <source>
        <dbReference type="ARBA" id="ARBA00023242"/>
    </source>
</evidence>
<gene>
    <name evidence="17" type="primary">RAD2</name>
    <name evidence="17" type="ORF">BGZ97_012045</name>
</gene>
<evidence type="ECO:0000259" key="16">
    <source>
        <dbReference type="SMART" id="SM00485"/>
    </source>
</evidence>
<dbReference type="PROSITE" id="PS00842">
    <property type="entry name" value="XPG_2"/>
    <property type="match status" value="1"/>
</dbReference>
<dbReference type="SMART" id="SM00485">
    <property type="entry name" value="XPGN"/>
    <property type="match status" value="1"/>
</dbReference>
<keyword evidence="6" id="KW-0255">Endonuclease</keyword>
<evidence type="ECO:0000256" key="7">
    <source>
        <dbReference type="ARBA" id="ARBA00022763"/>
    </source>
</evidence>
<comment type="similarity">
    <text evidence="3">Belongs to the XPG/RAD2 endonuclease family. XPG subfamily.</text>
</comment>
<reference evidence="17" key="1">
    <citation type="journal article" date="2020" name="Fungal Divers.">
        <title>Resolving the Mortierellaceae phylogeny through synthesis of multi-gene phylogenetics and phylogenomics.</title>
        <authorList>
            <person name="Vandepol N."/>
            <person name="Liber J."/>
            <person name="Desiro A."/>
            <person name="Na H."/>
            <person name="Kennedy M."/>
            <person name="Barry K."/>
            <person name="Grigoriev I.V."/>
            <person name="Miller A.N."/>
            <person name="O'Donnell K."/>
            <person name="Stajich J.E."/>
            <person name="Bonito G."/>
        </authorList>
    </citation>
    <scope>NUCLEOTIDE SEQUENCE</scope>
    <source>
        <strain evidence="17">NVP60</strain>
    </source>
</reference>
<evidence type="ECO:0000256" key="5">
    <source>
        <dbReference type="ARBA" id="ARBA00022723"/>
    </source>
</evidence>
<feature type="region of interest" description="Disordered" evidence="14">
    <location>
        <begin position="1360"/>
        <end position="1477"/>
    </location>
</feature>
<dbReference type="SMART" id="SM00484">
    <property type="entry name" value="XPGI"/>
    <property type="match status" value="1"/>
</dbReference>
<dbReference type="Gene3D" id="1.10.150.20">
    <property type="entry name" value="5' to 3' exonuclease, C-terminal subdomain"/>
    <property type="match status" value="1"/>
</dbReference>
<feature type="region of interest" description="Disordered" evidence="14">
    <location>
        <begin position="1225"/>
        <end position="1319"/>
    </location>
</feature>
<dbReference type="GO" id="GO:0003697">
    <property type="term" value="F:single-stranded DNA binding"/>
    <property type="evidence" value="ECO:0007669"/>
    <property type="project" value="InterPro"/>
</dbReference>
<dbReference type="PANTHER" id="PTHR16171:SF7">
    <property type="entry name" value="DNA REPAIR PROTEIN RAD2"/>
    <property type="match status" value="1"/>
</dbReference>
<evidence type="ECO:0000256" key="14">
    <source>
        <dbReference type="SAM" id="MobiDB-lite"/>
    </source>
</evidence>
<dbReference type="PROSITE" id="PS00841">
    <property type="entry name" value="XPG_1"/>
    <property type="match status" value="1"/>
</dbReference>
<dbReference type="InterPro" id="IPR019974">
    <property type="entry name" value="XPG_CS"/>
</dbReference>
<dbReference type="GO" id="GO:0048256">
    <property type="term" value="F:flap endonuclease activity"/>
    <property type="evidence" value="ECO:0007669"/>
    <property type="project" value="UniProtKB-ARBA"/>
</dbReference>